<feature type="region of interest" description="Disordered" evidence="1">
    <location>
        <begin position="23"/>
        <end position="56"/>
    </location>
</feature>
<dbReference type="OrthoDB" id="9796051at2"/>
<dbReference type="Pfam" id="PF06577">
    <property type="entry name" value="EipA"/>
    <property type="match status" value="1"/>
</dbReference>
<comment type="caution">
    <text evidence="3">The sequence shown here is derived from an EMBL/GenBank/DDBJ whole genome shotgun (WGS) entry which is preliminary data.</text>
</comment>
<dbReference type="InterPro" id="IPR008325">
    <property type="entry name" value="EipA-like"/>
</dbReference>
<feature type="chain" id="PRO_5015123583" description="DUF1134 domain-containing protein" evidence="2">
    <location>
        <begin position="23"/>
        <end position="214"/>
    </location>
</feature>
<keyword evidence="4" id="KW-1185">Reference proteome</keyword>
<reference evidence="3 4" key="1">
    <citation type="journal article" date="2018" name="Genome Announc.">
        <title>Draft Genome Sequence of "Candidatus Phycosocius bacilliformis," an Alphaproteobacterial Ectosymbiont of the Hydrocarbon-Producing Green Alga Botryococcus braunii.</title>
        <authorList>
            <person name="Tanabe Y."/>
            <person name="Yamaguchi H."/>
            <person name="Watanabe M.M."/>
        </authorList>
    </citation>
    <scope>NUCLEOTIDE SEQUENCE [LARGE SCALE GENOMIC DNA]</scope>
    <source>
        <strain evidence="3 4">BOTRYCO-2</strain>
    </source>
</reference>
<evidence type="ECO:0000313" key="4">
    <source>
        <dbReference type="Proteomes" id="UP000245086"/>
    </source>
</evidence>
<keyword evidence="2" id="KW-0732">Signal</keyword>
<evidence type="ECO:0008006" key="5">
    <source>
        <dbReference type="Google" id="ProtNLM"/>
    </source>
</evidence>
<gene>
    <name evidence="3" type="ORF">PbB2_02966</name>
</gene>
<dbReference type="RefSeq" id="WP_108986157.1">
    <property type="nucleotide sequence ID" value="NZ_BFBR01000011.1"/>
</dbReference>
<feature type="signal peptide" evidence="2">
    <location>
        <begin position="1"/>
        <end position="22"/>
    </location>
</feature>
<sequence>MSMRKFIILAAASLLVGTPVLAQTSTPQPSGPTTDDTAALASQSPAPAARTSNPDSFSKEEIVNAASTFFGKTSGSVGQAVERVFQDQGSPVGYIRGEEYAAAVGFGLRYGQGTLVMKDGQERKVFWQGPSIGFDTGGNISKVFTLVYNLENPDGIYRRYPGVEGAAFFIAGVAVTYQRAEGVTLAPMRTGVGFRAGVNTGYTAYSKRRRPIPF</sequence>
<name>A0A2P2EDY3_9PROT</name>
<evidence type="ECO:0000256" key="2">
    <source>
        <dbReference type="SAM" id="SignalP"/>
    </source>
</evidence>
<protein>
    <recommendedName>
        <fullName evidence="5">DUF1134 domain-containing protein</fullName>
    </recommendedName>
</protein>
<organism evidence="3 4">
    <name type="scientific">Candidatus Phycosocius bacilliformis</name>
    <dbReference type="NCBI Taxonomy" id="1445552"/>
    <lineage>
        <taxon>Bacteria</taxon>
        <taxon>Pseudomonadati</taxon>
        <taxon>Pseudomonadota</taxon>
        <taxon>Alphaproteobacteria</taxon>
        <taxon>Caulobacterales</taxon>
        <taxon>Caulobacterales incertae sedis</taxon>
        <taxon>Candidatus Phycosocius</taxon>
    </lineage>
</organism>
<evidence type="ECO:0000256" key="1">
    <source>
        <dbReference type="SAM" id="MobiDB-lite"/>
    </source>
</evidence>
<dbReference type="EMBL" id="BFBR01000011">
    <property type="protein sequence ID" value="GBF59272.1"/>
    <property type="molecule type" value="Genomic_DNA"/>
</dbReference>
<accession>A0A2P2EDY3</accession>
<dbReference type="AlphaFoldDB" id="A0A2P2EDY3"/>
<dbReference type="Proteomes" id="UP000245086">
    <property type="component" value="Unassembled WGS sequence"/>
</dbReference>
<feature type="compositionally biased region" description="Low complexity" evidence="1">
    <location>
        <begin position="23"/>
        <end position="49"/>
    </location>
</feature>
<proteinExistence type="predicted"/>
<evidence type="ECO:0000313" key="3">
    <source>
        <dbReference type="EMBL" id="GBF59272.1"/>
    </source>
</evidence>